<dbReference type="PANTHER" id="PTHR33271:SF7">
    <property type="entry name" value="PLASTID TRANSCRIPTIONALLY ACTIVE 18"/>
    <property type="match status" value="1"/>
</dbReference>
<dbReference type="EMBL" id="DF237014">
    <property type="protein sequence ID" value="GAQ80903.1"/>
    <property type="molecule type" value="Genomic_DNA"/>
</dbReference>
<dbReference type="InterPro" id="IPR008579">
    <property type="entry name" value="UGlyAH_Cupin_dom"/>
</dbReference>
<sequence>MMMCCQLGAPHERGLPAKPVPLLADGSGGGMSHLERRPFLGHRSFLLNNGAREGCRITCAAEAASSGARELTAYEKMLRDQEEKKRERTGVYREPPDVQPLSAEDAQHLLALDRPDLSAPVEFPLEWRLSRRETPSNPHIDEMSGEQGAEEVVPLNRLPSNANRLRSVEERCKLRVRRNISQAELSAMGVAEWPEYSWSQPVELGLVYDRVPEACYIEHGRVRLRSPQAEENDFCELAAGDFVRFPKYSSFLWEIVEAPLVRRYKFLIDLPPPPDPAEVLRLRLHEKKMQEQQLRAEVRYKKKPMKGREKQMRVAEAEMRKELMDLRTGADRSSD</sequence>
<dbReference type="Pfam" id="PF05899">
    <property type="entry name" value="Cupin_3"/>
    <property type="match status" value="1"/>
</dbReference>
<evidence type="ECO:0000313" key="3">
    <source>
        <dbReference type="EMBL" id="GAQ80903.1"/>
    </source>
</evidence>
<proteinExistence type="predicted"/>
<feature type="domain" description="(S)-ureidoglycine aminohydrolase cupin" evidence="2">
    <location>
        <begin position="206"/>
        <end position="264"/>
    </location>
</feature>
<evidence type="ECO:0000313" key="4">
    <source>
        <dbReference type="Proteomes" id="UP000054558"/>
    </source>
</evidence>
<evidence type="ECO:0000256" key="1">
    <source>
        <dbReference type="SAM" id="MobiDB-lite"/>
    </source>
</evidence>
<dbReference type="AlphaFoldDB" id="A0A1Y1HS26"/>
<reference evidence="3 4" key="1">
    <citation type="journal article" date="2014" name="Nat. Commun.">
        <title>Klebsormidium flaccidum genome reveals primary factors for plant terrestrial adaptation.</title>
        <authorList>
            <person name="Hori K."/>
            <person name="Maruyama F."/>
            <person name="Fujisawa T."/>
            <person name="Togashi T."/>
            <person name="Yamamoto N."/>
            <person name="Seo M."/>
            <person name="Sato S."/>
            <person name="Yamada T."/>
            <person name="Mori H."/>
            <person name="Tajima N."/>
            <person name="Moriyama T."/>
            <person name="Ikeuchi M."/>
            <person name="Watanabe M."/>
            <person name="Wada H."/>
            <person name="Kobayashi K."/>
            <person name="Saito M."/>
            <person name="Masuda T."/>
            <person name="Sasaki-Sekimoto Y."/>
            <person name="Mashiguchi K."/>
            <person name="Awai K."/>
            <person name="Shimojima M."/>
            <person name="Masuda S."/>
            <person name="Iwai M."/>
            <person name="Nobusawa T."/>
            <person name="Narise T."/>
            <person name="Kondo S."/>
            <person name="Saito H."/>
            <person name="Sato R."/>
            <person name="Murakawa M."/>
            <person name="Ihara Y."/>
            <person name="Oshima-Yamada Y."/>
            <person name="Ohtaka K."/>
            <person name="Satoh M."/>
            <person name="Sonobe K."/>
            <person name="Ishii M."/>
            <person name="Ohtani R."/>
            <person name="Kanamori-Sato M."/>
            <person name="Honoki R."/>
            <person name="Miyazaki D."/>
            <person name="Mochizuki H."/>
            <person name="Umetsu J."/>
            <person name="Higashi K."/>
            <person name="Shibata D."/>
            <person name="Kamiya Y."/>
            <person name="Sato N."/>
            <person name="Nakamura Y."/>
            <person name="Tabata S."/>
            <person name="Ida S."/>
            <person name="Kurokawa K."/>
            <person name="Ohta H."/>
        </authorList>
    </citation>
    <scope>NUCLEOTIDE SEQUENCE [LARGE SCALE GENOMIC DNA]</scope>
    <source>
        <strain evidence="3 4">NIES-2285</strain>
    </source>
</reference>
<dbReference type="InterPro" id="IPR014710">
    <property type="entry name" value="RmlC-like_jellyroll"/>
</dbReference>
<keyword evidence="4" id="KW-1185">Reference proteome</keyword>
<gene>
    <name evidence="3" type="ORF">KFL_000650350</name>
</gene>
<name>A0A1Y1HS26_KLENI</name>
<dbReference type="OrthoDB" id="10260542at2759"/>
<accession>A0A1Y1HS26</accession>
<dbReference type="PANTHER" id="PTHR33271">
    <property type="entry name" value="OS04G0445200 PROTEIN"/>
    <property type="match status" value="1"/>
</dbReference>
<protein>
    <recommendedName>
        <fullName evidence="2">(S)-ureidoglycine aminohydrolase cupin domain-containing protein</fullName>
    </recommendedName>
</protein>
<dbReference type="Proteomes" id="UP000054558">
    <property type="component" value="Unassembled WGS sequence"/>
</dbReference>
<dbReference type="Gene3D" id="2.60.120.10">
    <property type="entry name" value="Jelly Rolls"/>
    <property type="match status" value="1"/>
</dbReference>
<organism evidence="3 4">
    <name type="scientific">Klebsormidium nitens</name>
    <name type="common">Green alga</name>
    <name type="synonym">Ulothrix nitens</name>
    <dbReference type="NCBI Taxonomy" id="105231"/>
    <lineage>
        <taxon>Eukaryota</taxon>
        <taxon>Viridiplantae</taxon>
        <taxon>Streptophyta</taxon>
        <taxon>Klebsormidiophyceae</taxon>
        <taxon>Klebsormidiales</taxon>
        <taxon>Klebsormidiaceae</taxon>
        <taxon>Klebsormidium</taxon>
    </lineage>
</organism>
<evidence type="ECO:0000259" key="2">
    <source>
        <dbReference type="Pfam" id="PF05899"/>
    </source>
</evidence>
<feature type="compositionally biased region" description="Basic and acidic residues" evidence="1">
    <location>
        <begin position="79"/>
        <end position="96"/>
    </location>
</feature>
<feature type="region of interest" description="Disordered" evidence="1">
    <location>
        <begin position="79"/>
        <end position="98"/>
    </location>
</feature>